<dbReference type="PANTHER" id="PTHR36919:SF3">
    <property type="entry name" value="BLL5882 PROTEIN"/>
    <property type="match status" value="1"/>
</dbReference>
<feature type="domain" description="DUF2147" evidence="1">
    <location>
        <begin position="9"/>
        <end position="126"/>
    </location>
</feature>
<dbReference type="OrthoDB" id="9814399at2"/>
<dbReference type="PANTHER" id="PTHR36919">
    <property type="entry name" value="BLR1215 PROTEIN"/>
    <property type="match status" value="1"/>
</dbReference>
<keyword evidence="3" id="KW-1185">Reference proteome</keyword>
<evidence type="ECO:0000313" key="3">
    <source>
        <dbReference type="Proteomes" id="UP000245370"/>
    </source>
</evidence>
<dbReference type="Proteomes" id="UP000245370">
    <property type="component" value="Unassembled WGS sequence"/>
</dbReference>
<dbReference type="InterPro" id="IPR019223">
    <property type="entry name" value="DUF2147"/>
</dbReference>
<reference evidence="2 3" key="2">
    <citation type="submission" date="2018-05" db="EMBL/GenBank/DDBJ databases">
        <authorList>
            <person name="Lanie J.A."/>
            <person name="Ng W.-L."/>
            <person name="Kazmierczak K.M."/>
            <person name="Andrzejewski T.M."/>
            <person name="Davidsen T.M."/>
            <person name="Wayne K.J."/>
            <person name="Tettelin H."/>
            <person name="Glass J.I."/>
            <person name="Rusch D."/>
            <person name="Podicherti R."/>
            <person name="Tsui H.-C.T."/>
            <person name="Winkler M.E."/>
        </authorList>
    </citation>
    <scope>NUCLEOTIDE SEQUENCE [LARGE SCALE GENOMIC DNA]</scope>
    <source>
        <strain evidence="2 3">C305</strain>
    </source>
</reference>
<dbReference type="Pfam" id="PF09917">
    <property type="entry name" value="DUF2147"/>
    <property type="match status" value="1"/>
</dbReference>
<comment type="caution">
    <text evidence="2">The sequence shown here is derived from an EMBL/GenBank/DDBJ whole genome shotgun (WGS) entry which is preliminary data.</text>
</comment>
<dbReference type="Gene3D" id="2.40.128.520">
    <property type="match status" value="1"/>
</dbReference>
<dbReference type="AlphaFoldDB" id="A0A2U2XE10"/>
<organism evidence="2 3">
    <name type="scientific">Brumimicrobium oceani</name>
    <dbReference type="NCBI Taxonomy" id="2100725"/>
    <lineage>
        <taxon>Bacteria</taxon>
        <taxon>Pseudomonadati</taxon>
        <taxon>Bacteroidota</taxon>
        <taxon>Flavobacteriia</taxon>
        <taxon>Flavobacteriales</taxon>
        <taxon>Crocinitomicaceae</taxon>
        <taxon>Brumimicrobium</taxon>
    </lineage>
</organism>
<proteinExistence type="predicted"/>
<name>A0A2U2XE10_9FLAO</name>
<accession>A0A2U2XE10</accession>
<gene>
    <name evidence="2" type="ORF">DIT68_05680</name>
</gene>
<sequence length="127" mass="15021">MMFAQSIEGVWETYSDDTGELKSEVEIYKKDGKLYGKIVKLHNLKIPYDKAKCYYCTDYRKDQHVMGMEIITGLEQNKRGDWKGDKALLDPNDGKLYDATVWLKSDNKLAVRGYEGWFFRTQYWIRK</sequence>
<reference evidence="2 3" key="1">
    <citation type="submission" date="2018-05" db="EMBL/GenBank/DDBJ databases">
        <title>Brumimicrobium oceani sp. nov., isolated from coastal sediment.</title>
        <authorList>
            <person name="Kou Y."/>
        </authorList>
    </citation>
    <scope>NUCLEOTIDE SEQUENCE [LARGE SCALE GENOMIC DNA]</scope>
    <source>
        <strain evidence="2 3">C305</strain>
    </source>
</reference>
<evidence type="ECO:0000259" key="1">
    <source>
        <dbReference type="Pfam" id="PF09917"/>
    </source>
</evidence>
<evidence type="ECO:0000313" key="2">
    <source>
        <dbReference type="EMBL" id="PWH86046.1"/>
    </source>
</evidence>
<dbReference type="EMBL" id="QFRJ01000003">
    <property type="protein sequence ID" value="PWH86046.1"/>
    <property type="molecule type" value="Genomic_DNA"/>
</dbReference>
<protein>
    <submittedName>
        <fullName evidence="2">DUF2147 domain-containing protein</fullName>
    </submittedName>
</protein>